<proteinExistence type="predicted"/>
<evidence type="ECO:0000256" key="2">
    <source>
        <dbReference type="SAM" id="Phobius"/>
    </source>
</evidence>
<dbReference type="AlphaFoldDB" id="A0A7H2BKG2"/>
<evidence type="ECO:0000313" key="4">
    <source>
        <dbReference type="Proteomes" id="UP000516421"/>
    </source>
</evidence>
<keyword evidence="2" id="KW-0472">Membrane</keyword>
<feature type="transmembrane region" description="Helical" evidence="2">
    <location>
        <begin position="6"/>
        <end position="24"/>
    </location>
</feature>
<dbReference type="EMBL" id="CP061538">
    <property type="protein sequence ID" value="QNV40158.1"/>
    <property type="molecule type" value="Genomic_DNA"/>
</dbReference>
<evidence type="ECO:0000256" key="1">
    <source>
        <dbReference type="SAM" id="MobiDB-lite"/>
    </source>
</evidence>
<name>A0A7H2BKG2_9MICC</name>
<organism evidence="3 4">
    <name type="scientific">Rothia amarae</name>
    <dbReference type="NCBI Taxonomy" id="169480"/>
    <lineage>
        <taxon>Bacteria</taxon>
        <taxon>Bacillati</taxon>
        <taxon>Actinomycetota</taxon>
        <taxon>Actinomycetes</taxon>
        <taxon>Micrococcales</taxon>
        <taxon>Micrococcaceae</taxon>
        <taxon>Rothia</taxon>
    </lineage>
</organism>
<dbReference type="Proteomes" id="UP000516421">
    <property type="component" value="Chromosome"/>
</dbReference>
<accession>A0A7H2BKG2</accession>
<evidence type="ECO:0000313" key="3">
    <source>
        <dbReference type="EMBL" id="QNV40158.1"/>
    </source>
</evidence>
<keyword evidence="2" id="KW-1133">Transmembrane helix</keyword>
<sequence>MDYIIAIIPSVCAGILLYLILRWITRADRTERTVQREMQDDAAQWYENVKRSEGTKNPFGKESGEKSSKDSNMNKF</sequence>
<keyword evidence="4" id="KW-1185">Reference proteome</keyword>
<dbReference type="RefSeq" id="WP_068172236.1">
    <property type="nucleotide sequence ID" value="NZ_BAAAHX010000021.1"/>
</dbReference>
<protein>
    <submittedName>
        <fullName evidence="3">Uncharacterized protein</fullName>
    </submittedName>
</protein>
<dbReference type="KEGG" id="rama:IDM48_01525"/>
<feature type="region of interest" description="Disordered" evidence="1">
    <location>
        <begin position="45"/>
        <end position="76"/>
    </location>
</feature>
<keyword evidence="2" id="KW-0812">Transmembrane</keyword>
<reference evidence="3 4" key="1">
    <citation type="submission" date="2020-09" db="EMBL/GenBank/DDBJ databases">
        <title>Investigation of environmental microbe.</title>
        <authorList>
            <person name="Ou Y."/>
            <person name="Kang Q."/>
        </authorList>
    </citation>
    <scope>NUCLEOTIDE SEQUENCE [LARGE SCALE GENOMIC DNA]</scope>
    <source>
        <strain evidence="3 4">KJZ-9</strain>
    </source>
</reference>
<gene>
    <name evidence="3" type="ORF">IDM48_01525</name>
</gene>